<feature type="region of interest" description="Disordered" evidence="1">
    <location>
        <begin position="102"/>
        <end position="267"/>
    </location>
</feature>
<dbReference type="AlphaFoldDB" id="A0A388KHL2"/>
<evidence type="ECO:0000256" key="1">
    <source>
        <dbReference type="SAM" id="MobiDB-lite"/>
    </source>
</evidence>
<evidence type="ECO:0000313" key="3">
    <source>
        <dbReference type="Proteomes" id="UP000265515"/>
    </source>
</evidence>
<comment type="caution">
    <text evidence="2">The sequence shown here is derived from an EMBL/GenBank/DDBJ whole genome shotgun (WGS) entry which is preliminary data.</text>
</comment>
<dbReference type="Gramene" id="GBG69550">
    <property type="protein sequence ID" value="GBG69550"/>
    <property type="gene ID" value="CBR_g4384"/>
</dbReference>
<protein>
    <submittedName>
        <fullName evidence="2">Uncharacterized protein</fullName>
    </submittedName>
</protein>
<organism evidence="2 3">
    <name type="scientific">Chara braunii</name>
    <name type="common">Braun's stonewort</name>
    <dbReference type="NCBI Taxonomy" id="69332"/>
    <lineage>
        <taxon>Eukaryota</taxon>
        <taxon>Viridiplantae</taxon>
        <taxon>Streptophyta</taxon>
        <taxon>Charophyceae</taxon>
        <taxon>Charales</taxon>
        <taxon>Characeae</taxon>
        <taxon>Chara</taxon>
    </lineage>
</organism>
<sequence length="499" mass="55251">MDASQWLQLLFSARIVELHLTVSDAKLAFYASLFFTTEDITKLRGLSHSASFVDFLEALARLASRLRIPNEDDVKIFVSDGFKYVTFQYFENLFQQWPSLPWQRQTPSGKSRPSSRTSTDRSVILLTPQAEGKNETEKKVSFGGNARTASQLEFGIRSRQSNSTFSSMTTTPKRTPDAGIGRRNSPDGAGGVSPLLPMPAKRTPTSRGELESLAEGTAPSTAPSMSFKNPSITSPQYSISGTPSARGSFTLQRQGSSMDQYRAPTARRSSIVGIRKNSDKGLQRLLSGEAWQQQDEEVRNRRRLSLPIYDFGDNPATRRASLPSFDLADKGKRRASASSVTGDLLAQFKLASRQPSLAYVRQLRRINFPLLIKKSLCERVKRDHLMWLNFISTGTSGSIISNGTTNSLAQAYDSSLEDHHRSVKVATYKVPMVESSEIDSLFDVSADPLDPLPGKLQQLIELITCGLAKTFQLHDPQNLKKYLLAHLKDSNNLGPPKPS</sequence>
<dbReference type="Proteomes" id="UP000265515">
    <property type="component" value="Unassembled WGS sequence"/>
</dbReference>
<dbReference type="EMBL" id="BFEA01000116">
    <property type="protein sequence ID" value="GBG69550.1"/>
    <property type="molecule type" value="Genomic_DNA"/>
</dbReference>
<reference evidence="2 3" key="1">
    <citation type="journal article" date="2018" name="Cell">
        <title>The Chara Genome: Secondary Complexity and Implications for Plant Terrestrialization.</title>
        <authorList>
            <person name="Nishiyama T."/>
            <person name="Sakayama H."/>
            <person name="Vries J.D."/>
            <person name="Buschmann H."/>
            <person name="Saint-Marcoux D."/>
            <person name="Ullrich K.K."/>
            <person name="Haas F.B."/>
            <person name="Vanderstraeten L."/>
            <person name="Becker D."/>
            <person name="Lang D."/>
            <person name="Vosolsobe S."/>
            <person name="Rombauts S."/>
            <person name="Wilhelmsson P.K.I."/>
            <person name="Janitza P."/>
            <person name="Kern R."/>
            <person name="Heyl A."/>
            <person name="Rumpler F."/>
            <person name="Villalobos L.I.A.C."/>
            <person name="Clay J.M."/>
            <person name="Skokan R."/>
            <person name="Toyoda A."/>
            <person name="Suzuki Y."/>
            <person name="Kagoshima H."/>
            <person name="Schijlen E."/>
            <person name="Tajeshwar N."/>
            <person name="Catarino B."/>
            <person name="Hetherington A.J."/>
            <person name="Saltykova A."/>
            <person name="Bonnot C."/>
            <person name="Breuninger H."/>
            <person name="Symeonidi A."/>
            <person name="Radhakrishnan G.V."/>
            <person name="Van Nieuwerburgh F."/>
            <person name="Deforce D."/>
            <person name="Chang C."/>
            <person name="Karol K.G."/>
            <person name="Hedrich R."/>
            <person name="Ulvskov P."/>
            <person name="Glockner G."/>
            <person name="Delwiche C.F."/>
            <person name="Petrasek J."/>
            <person name="Van de Peer Y."/>
            <person name="Friml J."/>
            <person name="Beilby M."/>
            <person name="Dolan L."/>
            <person name="Kohara Y."/>
            <person name="Sugano S."/>
            <person name="Fujiyama A."/>
            <person name="Delaux P.-M."/>
            <person name="Quint M."/>
            <person name="TheiBen G."/>
            <person name="Hagemann M."/>
            <person name="Harholt J."/>
            <person name="Dunand C."/>
            <person name="Zachgo S."/>
            <person name="Langdale J."/>
            <person name="Maumus F."/>
            <person name="Straeten D.V.D."/>
            <person name="Gould S.B."/>
            <person name="Rensing S.A."/>
        </authorList>
    </citation>
    <scope>NUCLEOTIDE SEQUENCE [LARGE SCALE GENOMIC DNA]</scope>
    <source>
        <strain evidence="2 3">S276</strain>
    </source>
</reference>
<feature type="compositionally biased region" description="Polar residues" evidence="1">
    <location>
        <begin position="158"/>
        <end position="173"/>
    </location>
</feature>
<name>A0A388KHL2_CHABU</name>
<accession>A0A388KHL2</accession>
<proteinExistence type="predicted"/>
<keyword evidence="3" id="KW-1185">Reference proteome</keyword>
<evidence type="ECO:0000313" key="2">
    <source>
        <dbReference type="EMBL" id="GBG69550.1"/>
    </source>
</evidence>
<feature type="compositionally biased region" description="Low complexity" evidence="1">
    <location>
        <begin position="111"/>
        <end position="122"/>
    </location>
</feature>
<feature type="compositionally biased region" description="Polar residues" evidence="1">
    <location>
        <begin position="218"/>
        <end position="259"/>
    </location>
</feature>
<gene>
    <name evidence="2" type="ORF">CBR_g4384</name>
</gene>